<feature type="region of interest" description="Disordered" evidence="1">
    <location>
        <begin position="584"/>
        <end position="607"/>
    </location>
</feature>
<evidence type="ECO:0000313" key="2">
    <source>
        <dbReference type="EMBL" id="KIK26823.1"/>
    </source>
</evidence>
<dbReference type="OrthoDB" id="2685692at2759"/>
<gene>
    <name evidence="2" type="ORF">PISMIDRAFT_675444</name>
</gene>
<reference evidence="3" key="2">
    <citation type="submission" date="2015-01" db="EMBL/GenBank/DDBJ databases">
        <title>Evolutionary Origins and Diversification of the Mycorrhizal Mutualists.</title>
        <authorList>
            <consortium name="DOE Joint Genome Institute"/>
            <consortium name="Mycorrhizal Genomics Consortium"/>
            <person name="Kohler A."/>
            <person name="Kuo A."/>
            <person name="Nagy L.G."/>
            <person name="Floudas D."/>
            <person name="Copeland A."/>
            <person name="Barry K.W."/>
            <person name="Cichocki N."/>
            <person name="Veneault-Fourrey C."/>
            <person name="LaButti K."/>
            <person name="Lindquist E.A."/>
            <person name="Lipzen A."/>
            <person name="Lundell T."/>
            <person name="Morin E."/>
            <person name="Murat C."/>
            <person name="Riley R."/>
            <person name="Ohm R."/>
            <person name="Sun H."/>
            <person name="Tunlid A."/>
            <person name="Henrissat B."/>
            <person name="Grigoriev I.V."/>
            <person name="Hibbett D.S."/>
            <person name="Martin F."/>
        </authorList>
    </citation>
    <scope>NUCLEOTIDE SEQUENCE [LARGE SCALE GENOMIC DNA]</scope>
    <source>
        <strain evidence="3">441</strain>
    </source>
</reference>
<organism evidence="2 3">
    <name type="scientific">Pisolithus microcarpus 441</name>
    <dbReference type="NCBI Taxonomy" id="765257"/>
    <lineage>
        <taxon>Eukaryota</taxon>
        <taxon>Fungi</taxon>
        <taxon>Dikarya</taxon>
        <taxon>Basidiomycota</taxon>
        <taxon>Agaricomycotina</taxon>
        <taxon>Agaricomycetes</taxon>
        <taxon>Agaricomycetidae</taxon>
        <taxon>Boletales</taxon>
        <taxon>Sclerodermatineae</taxon>
        <taxon>Pisolithaceae</taxon>
        <taxon>Pisolithus</taxon>
    </lineage>
</organism>
<name>A0A0D0A438_9AGAM</name>
<sequence length="607" mass="67807">MSQIEHAHLTRDAHFVKHAHLPQSIWAARVVWGRWELDNFRVMVDIEQCPGCCDGPQKITTTINDWDTWGGLGMPGLMSTVFRTHSLKLDGWVAQVDKCSGQQIKLGDYGDCVDGILTCMGNIYDDMWILGIDREDPACRPVVSGVSSDTRLIHCTRNQTDVAIAYHMTGDTHLALHQARGISLPPNDDFMLLLTAFSIRLVGKHLVTTIIQCSDFYGIDQDGNRRGSGDDSMPESGHRSTESGVLTPLCAVASPQVWRREPLCVPRREQFQSIREHFYALHQPTGPELRFKYANRQKKDRAVKFFSEMFGLEYLRIYIGEITFFARLPWMMETNPPSDGLYLSAAEEENPPTLSRANWVTRYNLLWGNQQSQGVRLDARHEAVLPLLDRRCQTLRAQCKQTYRYAAEKQKVECEVKSISQTLGAGLLKPLLTTFRNLCCALEHGRAAGRANIDYDRQLDAPSVVQEVQALQVKLDAVEDEDEQRALEEDITGKILWLCWCGICAEADELLPKVVDYLGRNENIGGLQEIFLALLAVTLPCEPGDDQAHLRRIMLDAGAPTSKHQLLLAARAADQAMWSSATKSTVATGNQGPTASTSSQVPSVSVV</sequence>
<feature type="compositionally biased region" description="Polar residues" evidence="1">
    <location>
        <begin position="584"/>
        <end position="595"/>
    </location>
</feature>
<evidence type="ECO:0000256" key="1">
    <source>
        <dbReference type="SAM" id="MobiDB-lite"/>
    </source>
</evidence>
<dbReference type="HOGENOM" id="CLU_000288_138_2_1"/>
<protein>
    <submittedName>
        <fullName evidence="2">Uncharacterized protein</fullName>
    </submittedName>
</protein>
<keyword evidence="3" id="KW-1185">Reference proteome</keyword>
<accession>A0A0D0A438</accession>
<feature type="compositionally biased region" description="Low complexity" evidence="1">
    <location>
        <begin position="596"/>
        <end position="607"/>
    </location>
</feature>
<feature type="region of interest" description="Disordered" evidence="1">
    <location>
        <begin position="222"/>
        <end position="243"/>
    </location>
</feature>
<dbReference type="AlphaFoldDB" id="A0A0D0A438"/>
<proteinExistence type="predicted"/>
<evidence type="ECO:0000313" key="3">
    <source>
        <dbReference type="Proteomes" id="UP000054018"/>
    </source>
</evidence>
<dbReference type="Proteomes" id="UP000054018">
    <property type="component" value="Unassembled WGS sequence"/>
</dbReference>
<dbReference type="EMBL" id="KN833699">
    <property type="protein sequence ID" value="KIK26823.1"/>
    <property type="molecule type" value="Genomic_DNA"/>
</dbReference>
<reference evidence="2 3" key="1">
    <citation type="submission" date="2014-04" db="EMBL/GenBank/DDBJ databases">
        <authorList>
            <consortium name="DOE Joint Genome Institute"/>
            <person name="Kuo A."/>
            <person name="Kohler A."/>
            <person name="Costa M.D."/>
            <person name="Nagy L.G."/>
            <person name="Floudas D."/>
            <person name="Copeland A."/>
            <person name="Barry K.W."/>
            <person name="Cichocki N."/>
            <person name="Veneault-Fourrey C."/>
            <person name="LaButti K."/>
            <person name="Lindquist E.A."/>
            <person name="Lipzen A."/>
            <person name="Lundell T."/>
            <person name="Morin E."/>
            <person name="Murat C."/>
            <person name="Sun H."/>
            <person name="Tunlid A."/>
            <person name="Henrissat B."/>
            <person name="Grigoriev I.V."/>
            <person name="Hibbett D.S."/>
            <person name="Martin F."/>
            <person name="Nordberg H.P."/>
            <person name="Cantor M.N."/>
            <person name="Hua S.X."/>
        </authorList>
    </citation>
    <scope>NUCLEOTIDE SEQUENCE [LARGE SCALE GENOMIC DNA]</scope>
    <source>
        <strain evidence="2 3">441</strain>
    </source>
</reference>